<keyword evidence="29" id="KW-1185">Reference proteome</keyword>
<evidence type="ECO:0000256" key="17">
    <source>
        <dbReference type="ARBA" id="ARBA00023273"/>
    </source>
</evidence>
<dbReference type="Pfam" id="PF00069">
    <property type="entry name" value="Pkinase"/>
    <property type="match status" value="1"/>
</dbReference>
<dbReference type="Gene3D" id="3.30.200.20">
    <property type="entry name" value="Phosphorylase Kinase, domain 1"/>
    <property type="match status" value="1"/>
</dbReference>
<dbReference type="EMBL" id="JYDL01000058">
    <property type="protein sequence ID" value="KRX19496.1"/>
    <property type="molecule type" value="Genomic_DNA"/>
</dbReference>
<dbReference type="CDD" id="cd00132">
    <property type="entry name" value="CRIB"/>
    <property type="match status" value="1"/>
</dbReference>
<dbReference type="SMART" id="SM00133">
    <property type="entry name" value="S_TK_X"/>
    <property type="match status" value="1"/>
</dbReference>
<dbReference type="GO" id="GO:0031032">
    <property type="term" value="P:actomyosin structure organization"/>
    <property type="evidence" value="ECO:0007669"/>
    <property type="project" value="TreeGrafter"/>
</dbReference>
<evidence type="ECO:0000259" key="23">
    <source>
        <dbReference type="PROSITE" id="PS50011"/>
    </source>
</evidence>
<dbReference type="Pfam" id="PF25346">
    <property type="entry name" value="PH_MRCK"/>
    <property type="match status" value="1"/>
</dbReference>
<dbReference type="EC" id="2.7.11.1" evidence="5"/>
<dbReference type="InterPro" id="IPR000719">
    <property type="entry name" value="Prot_kinase_dom"/>
</dbReference>
<evidence type="ECO:0000256" key="18">
    <source>
        <dbReference type="ARBA" id="ARBA00047899"/>
    </source>
</evidence>
<evidence type="ECO:0000256" key="1">
    <source>
        <dbReference type="ARBA" id="ARBA00001946"/>
    </source>
</evidence>
<comment type="catalytic activity">
    <reaction evidence="19">
        <text>L-seryl-[protein] + ATP = O-phospho-L-seryl-[protein] + ADP + H(+)</text>
        <dbReference type="Rhea" id="RHEA:17989"/>
        <dbReference type="Rhea" id="RHEA-COMP:9863"/>
        <dbReference type="Rhea" id="RHEA-COMP:11604"/>
        <dbReference type="ChEBI" id="CHEBI:15378"/>
        <dbReference type="ChEBI" id="CHEBI:29999"/>
        <dbReference type="ChEBI" id="CHEBI:30616"/>
        <dbReference type="ChEBI" id="CHEBI:83421"/>
        <dbReference type="ChEBI" id="CHEBI:456216"/>
        <dbReference type="EC" id="2.7.11.1"/>
    </reaction>
</comment>
<dbReference type="CDD" id="cd20809">
    <property type="entry name" value="C1_MRCK"/>
    <property type="match status" value="1"/>
</dbReference>
<evidence type="ECO:0000256" key="13">
    <source>
        <dbReference type="ARBA" id="ARBA00022777"/>
    </source>
</evidence>
<dbReference type="SMART" id="SM00036">
    <property type="entry name" value="CNH"/>
    <property type="match status" value="1"/>
</dbReference>
<evidence type="ECO:0000259" key="24">
    <source>
        <dbReference type="PROSITE" id="PS50081"/>
    </source>
</evidence>
<dbReference type="InterPro" id="IPR000095">
    <property type="entry name" value="CRIB_dom"/>
</dbReference>
<dbReference type="Pfam" id="PF00130">
    <property type="entry name" value="C1_1"/>
    <property type="match status" value="1"/>
</dbReference>
<dbReference type="SMART" id="SM00109">
    <property type="entry name" value="C1"/>
    <property type="match status" value="1"/>
</dbReference>
<dbReference type="PROSITE" id="PS00107">
    <property type="entry name" value="PROTEIN_KINASE_ATP"/>
    <property type="match status" value="1"/>
</dbReference>
<dbReference type="Gene3D" id="3.30.60.20">
    <property type="match status" value="1"/>
</dbReference>
<evidence type="ECO:0000256" key="10">
    <source>
        <dbReference type="ARBA" id="ARBA00022723"/>
    </source>
</evidence>
<feature type="compositionally biased region" description="Low complexity" evidence="22">
    <location>
        <begin position="1069"/>
        <end position="1087"/>
    </location>
</feature>
<keyword evidence="8" id="KW-0597">Phosphoprotein</keyword>
<dbReference type="InterPro" id="IPR008271">
    <property type="entry name" value="Ser/Thr_kinase_AS"/>
</dbReference>
<evidence type="ECO:0000313" key="28">
    <source>
        <dbReference type="EMBL" id="KRX19496.1"/>
    </source>
</evidence>
<comment type="subcellular location">
    <subcellularLocation>
        <location evidence="3">Cell projection</location>
        <location evidence="3">Lamellipodium</location>
    </subcellularLocation>
    <subcellularLocation>
        <location evidence="2">Cytoplasm</location>
    </subcellularLocation>
</comment>
<dbReference type="GO" id="GO:0005856">
    <property type="term" value="C:cytoskeleton"/>
    <property type="evidence" value="ECO:0007669"/>
    <property type="project" value="TreeGrafter"/>
</dbReference>
<dbReference type="OrthoDB" id="2156623at2759"/>
<evidence type="ECO:0000256" key="22">
    <source>
        <dbReference type="SAM" id="MobiDB-lite"/>
    </source>
</evidence>
<dbReference type="InterPro" id="IPR017441">
    <property type="entry name" value="Protein_kinase_ATP_BS"/>
</dbReference>
<keyword evidence="16 21" id="KW-0175">Coiled coil</keyword>
<dbReference type="InterPro" id="IPR000961">
    <property type="entry name" value="AGC-kinase_C"/>
</dbReference>
<dbReference type="Gene3D" id="1.20.5.340">
    <property type="match status" value="2"/>
</dbReference>
<dbReference type="GO" id="GO:0106310">
    <property type="term" value="F:protein serine kinase activity"/>
    <property type="evidence" value="ECO:0007669"/>
    <property type="project" value="RHEA"/>
</dbReference>
<organism evidence="28 29">
    <name type="scientific">Trichinella nelsoni</name>
    <dbReference type="NCBI Taxonomy" id="6336"/>
    <lineage>
        <taxon>Eukaryota</taxon>
        <taxon>Metazoa</taxon>
        <taxon>Ecdysozoa</taxon>
        <taxon>Nematoda</taxon>
        <taxon>Enoplea</taxon>
        <taxon>Dorylaimia</taxon>
        <taxon>Trichinellida</taxon>
        <taxon>Trichinellidae</taxon>
        <taxon>Trichinella</taxon>
    </lineage>
</organism>
<keyword evidence="6" id="KW-0963">Cytoplasm</keyword>
<evidence type="ECO:0000256" key="9">
    <source>
        <dbReference type="ARBA" id="ARBA00022679"/>
    </source>
</evidence>
<feature type="domain" description="Protein kinase" evidence="23">
    <location>
        <begin position="78"/>
        <end position="343"/>
    </location>
</feature>
<dbReference type="GO" id="GO:0004674">
    <property type="term" value="F:protein serine/threonine kinase activity"/>
    <property type="evidence" value="ECO:0007669"/>
    <property type="project" value="UniProtKB-KW"/>
</dbReference>
<evidence type="ECO:0000256" key="4">
    <source>
        <dbReference type="ARBA" id="ARBA00005719"/>
    </source>
</evidence>
<dbReference type="SMART" id="SM00285">
    <property type="entry name" value="PBD"/>
    <property type="match status" value="1"/>
</dbReference>
<dbReference type="SUPFAM" id="SSF69322">
    <property type="entry name" value="Tricorn protease domain 2"/>
    <property type="match status" value="1"/>
</dbReference>
<feature type="domain" description="CNH" evidence="26">
    <location>
        <begin position="1348"/>
        <end position="1629"/>
    </location>
</feature>
<dbReference type="SMART" id="SM00220">
    <property type="entry name" value="S_TKc"/>
    <property type="match status" value="1"/>
</dbReference>
<protein>
    <recommendedName>
        <fullName evidence="5">non-specific serine/threonine protein kinase</fullName>
        <ecNumber evidence="5">2.7.11.1</ecNumber>
    </recommendedName>
</protein>
<feature type="domain" description="AGC-kinase C-terminal" evidence="27">
    <location>
        <begin position="344"/>
        <end position="414"/>
    </location>
</feature>
<comment type="cofactor">
    <cofactor evidence="1">
        <name>Mg(2+)</name>
        <dbReference type="ChEBI" id="CHEBI:18420"/>
    </cofactor>
</comment>
<sequence>MNFVPGDQRVVQLENLYLTGPLFGDSASFETLVDVLICLFDECCNSTLRKEKNIAEFVERLKSIVNKAKSLRLRRDDFDVLKVIGRGAFGEVAVVRMKNTDKIFAMKILNKWEMLKRAETACFKEERDVLVFGDRRWITNLHYAFQDEKNLYLIMDYYVGGDMLTLLSKFEDRLPEDMAKFYICEMVLAIDSVHRLGYVHRDIKPDNVLLDINGHIKLADFGSCLKLKSDGTVQSNVAVGTPDYISPEILRAMEDGKGCYGKECDWWSLGICLYEMLFGQTPFYAESLTETYGKIMDHQEELCFPSEPAVSEEAKHLLKSLICPADQRFGKNGLSDFQNHAFFRDMDWENIRDTNAPYIPEISSPTDTSNFDVEESDFTPCETKPPNVSAPFTGHHLPFIGFTYTHNSKLSDSNSLAALLTKPANLAENGVVRFTDMVTVEAYERRIERLENEKTELDRKLKGSGKATRLLQAQFHGSNTLERNAHDKSQLTEVDVTTIAQLKDENQILRRRLMERESPSTSRKEANAAAASEELEQKCRDLQKKHRQLLSERNQLQEVCKIYYFIIIISSSIQFGDALERIKESKYQLKEAIKHRDMARQEFAEISVKVGELQSEKQKLLRMNRERDDECRTLQQKLDVIKTDVIKLEKWKREHELGAQQIQEECERERRLREEYERDLMALKAKMEAASTTTVVNSADQDEHMSNSVKKQNDLDRSIQLTEEALELERTRHARQVSMLESQLQEAKAQVQLLQAKMDDLLLQHKQERSVLIGEHEETLVELQTAVERERESRLEMQNQLQTENDMLKDRVDKLQMHVEEREKQLCLAQQECKFSLDLESRLAELSQWVSDEKEVRDYLQMLAAKLTDELERLKFDAEQKKHNNSGSVVGGPITPRSKINYGLLSSTLASGEKGWGSRRSHKLAKMEILDLQRNLQSEIRAKQEVTEELTKFRSTYFACKQQLEAAEVRIGELTREVHARDCQLEEAQRQLGVRVLPDYAKSLDQLVQFSSILNLFKDDEAASSGGSDSMNSNKTSNNNNNNNNNGTNNSRDQQIDCSGAVEFCDSPQQQQYPQQQQQQQQQQQPLQRREAMTVSPPNYENARGMNRIRARAPPQHRFNISVFAQPTKCHHCTSLMVGLTRQGLVCQDCQFACHPSCLPKAQPSCPAPQEPRRPLGIDPSRGLGTTYQGLVRVPKPGGLKKGWTSQLLVVCDLKLFLFDCATDRNGKPTDIAPHASLVLDMRDEDFMVSSVREPDVIHASRKELCCIFRVSASQLHQPLAGAGTGGVGGGGEPARSVLLLMAESQHEKQKWVIALNELLRFLRKRKLAQKKAFIVRELVDQTALPLVKGALCAAVVDKDRLLLGTDDGLYCVEVDRETVFRLGDGRRVDQIDFIADEHLIIVMTGKERQIKLIPTAALDGRDVKWIKVDNTKGCHTFCAGSASGSGAGGLGGGGVGPFYFCVAVKKTVVVFEINRTPARHKKLRELAMPGFPQFISIFQGKLCVGYPSGFRMWNLHDNSQQALLNLEDNSLQFVSLANYDACFLVQVTDVEYLLVFHKLGFYVDQYGKRSRPLELMFPSVPNHFAYSAPYLSVFSENHVCVFNVNTGEWVQTLNLKKAIIIAKPLLKSGVLTLCTVGDKACLVLLSDILADEEVMNVPSLDAIRQSKQGQIRKRRKYTLLVLTDEDRSRKSRKSVMISGPSDFSHVTHMGPGEGIEFQHLLDLNRSGQNLVSRNSSLRSALLTPHTTDDSSVEEQNQSRTEPDDNTSSSQLDTPSSNAHSRSAL</sequence>
<evidence type="ECO:0000313" key="29">
    <source>
        <dbReference type="Proteomes" id="UP000054630"/>
    </source>
</evidence>
<dbReference type="Proteomes" id="UP000054630">
    <property type="component" value="Unassembled WGS sequence"/>
</dbReference>
<feature type="domain" description="CRIB" evidence="25">
    <location>
        <begin position="1698"/>
        <end position="1711"/>
    </location>
</feature>
<feature type="region of interest" description="Disordered" evidence="22">
    <location>
        <begin position="1740"/>
        <end position="1785"/>
    </location>
</feature>
<dbReference type="CDD" id="cd01243">
    <property type="entry name" value="PH_MRCK"/>
    <property type="match status" value="1"/>
</dbReference>
<dbReference type="InterPro" id="IPR001849">
    <property type="entry name" value="PH_domain"/>
</dbReference>
<keyword evidence="12" id="KW-0863">Zinc-finger</keyword>
<evidence type="ECO:0000256" key="12">
    <source>
        <dbReference type="ARBA" id="ARBA00022771"/>
    </source>
</evidence>
<evidence type="ECO:0000256" key="7">
    <source>
        <dbReference type="ARBA" id="ARBA00022527"/>
    </source>
</evidence>
<feature type="coiled-coil region" evidence="21">
    <location>
        <begin position="440"/>
        <end position="467"/>
    </location>
</feature>
<evidence type="ECO:0000259" key="26">
    <source>
        <dbReference type="PROSITE" id="PS50219"/>
    </source>
</evidence>
<accession>A0A0V0RYB8</accession>
<evidence type="ECO:0000256" key="20">
    <source>
        <dbReference type="PROSITE-ProRule" id="PRU10141"/>
    </source>
</evidence>
<comment type="caution">
    <text evidence="28">The sequence shown here is derived from an EMBL/GenBank/DDBJ whole genome shotgun (WGS) entry which is preliminary data.</text>
</comment>
<dbReference type="FunFam" id="1.10.510.10:FF:000014">
    <property type="entry name" value="Non-specific serine/threonine protein kinase"/>
    <property type="match status" value="1"/>
</dbReference>
<evidence type="ECO:0000256" key="15">
    <source>
        <dbReference type="ARBA" id="ARBA00022840"/>
    </source>
</evidence>
<feature type="binding site" evidence="20">
    <location>
        <position position="107"/>
    </location>
    <ligand>
        <name>ATP</name>
        <dbReference type="ChEBI" id="CHEBI:30616"/>
    </ligand>
</feature>
<dbReference type="Pfam" id="PF00433">
    <property type="entry name" value="Pkinase_C"/>
    <property type="match status" value="1"/>
</dbReference>
<dbReference type="InterPro" id="IPR011009">
    <property type="entry name" value="Kinase-like_dom_sf"/>
</dbReference>
<keyword evidence="11 20" id="KW-0547">Nucleotide-binding</keyword>
<evidence type="ECO:0000256" key="8">
    <source>
        <dbReference type="ARBA" id="ARBA00022553"/>
    </source>
</evidence>
<evidence type="ECO:0000256" key="2">
    <source>
        <dbReference type="ARBA" id="ARBA00004496"/>
    </source>
</evidence>
<feature type="compositionally biased region" description="Low complexity" evidence="22">
    <location>
        <begin position="1023"/>
        <end position="1051"/>
    </location>
</feature>
<dbReference type="InterPro" id="IPR031597">
    <property type="entry name" value="KELK"/>
</dbReference>
<dbReference type="GO" id="GO:0005524">
    <property type="term" value="F:ATP binding"/>
    <property type="evidence" value="ECO:0007669"/>
    <property type="project" value="UniProtKB-UniRule"/>
</dbReference>
<evidence type="ECO:0000256" key="14">
    <source>
        <dbReference type="ARBA" id="ARBA00022833"/>
    </source>
</evidence>
<dbReference type="PROSITE" id="PS00108">
    <property type="entry name" value="PROTEIN_KINASE_ST"/>
    <property type="match status" value="1"/>
</dbReference>
<dbReference type="PANTHER" id="PTHR22988:SF66">
    <property type="entry name" value="SERINE_THREONINE-PROTEIN KINASE GENGHIS KHAN"/>
    <property type="match status" value="1"/>
</dbReference>
<feature type="coiled-coil region" evidence="21">
    <location>
        <begin position="659"/>
        <end position="693"/>
    </location>
</feature>
<comment type="catalytic activity">
    <reaction evidence="18">
        <text>L-threonyl-[protein] + ATP = O-phospho-L-threonyl-[protein] + ADP + H(+)</text>
        <dbReference type="Rhea" id="RHEA:46608"/>
        <dbReference type="Rhea" id="RHEA-COMP:11060"/>
        <dbReference type="Rhea" id="RHEA-COMP:11605"/>
        <dbReference type="ChEBI" id="CHEBI:15378"/>
        <dbReference type="ChEBI" id="CHEBI:30013"/>
        <dbReference type="ChEBI" id="CHEBI:30616"/>
        <dbReference type="ChEBI" id="CHEBI:61977"/>
        <dbReference type="ChEBI" id="CHEBI:456216"/>
        <dbReference type="EC" id="2.7.11.1"/>
    </reaction>
</comment>
<evidence type="ECO:0000256" key="19">
    <source>
        <dbReference type="ARBA" id="ARBA00048679"/>
    </source>
</evidence>
<dbReference type="Gene3D" id="1.10.510.10">
    <property type="entry name" value="Transferase(Phosphotransferase) domain 1"/>
    <property type="match status" value="1"/>
</dbReference>
<dbReference type="PANTHER" id="PTHR22988">
    <property type="entry name" value="MYOTONIC DYSTROPHY S/T KINASE-RELATED"/>
    <property type="match status" value="1"/>
</dbReference>
<dbReference type="Pfam" id="PF00780">
    <property type="entry name" value="CNH"/>
    <property type="match status" value="1"/>
</dbReference>
<dbReference type="FunFam" id="3.30.200.20:FF:001055">
    <property type="entry name" value="Serine/threonine-protein kinase MRCK beta"/>
    <property type="match status" value="1"/>
</dbReference>
<feature type="compositionally biased region" description="Polar residues" evidence="22">
    <location>
        <begin position="1754"/>
        <end position="1785"/>
    </location>
</feature>
<dbReference type="SUPFAM" id="SSF56112">
    <property type="entry name" value="Protein kinase-like (PK-like)"/>
    <property type="match status" value="1"/>
</dbReference>
<dbReference type="Pfam" id="PF08826">
    <property type="entry name" value="DMPK_coil"/>
    <property type="match status" value="1"/>
</dbReference>
<comment type="similarity">
    <text evidence="4">Belongs to the protein kinase superfamily. AGC Ser/Thr protein kinase family. DMPK subfamily.</text>
</comment>
<dbReference type="PROSITE" id="PS50108">
    <property type="entry name" value="CRIB"/>
    <property type="match status" value="1"/>
</dbReference>
<evidence type="ECO:0000256" key="21">
    <source>
        <dbReference type="SAM" id="Coils"/>
    </source>
</evidence>
<keyword evidence="10" id="KW-0479">Metal-binding</keyword>
<dbReference type="Gene3D" id="2.30.29.30">
    <property type="entry name" value="Pleckstrin-homology domain (PH domain)/Phosphotyrosine-binding domain (PTB)"/>
    <property type="match status" value="1"/>
</dbReference>
<dbReference type="SUPFAM" id="SSF57889">
    <property type="entry name" value="Cysteine-rich domain"/>
    <property type="match status" value="1"/>
</dbReference>
<dbReference type="InterPro" id="IPR057529">
    <property type="entry name" value="MRCK/ROCK_PH"/>
</dbReference>
<feature type="domain" description="Phorbol-ester/DAG-type" evidence="24">
    <location>
        <begin position="1116"/>
        <end position="1166"/>
    </location>
</feature>
<feature type="coiled-coil region" evidence="21">
    <location>
        <begin position="525"/>
        <end position="559"/>
    </location>
</feature>
<dbReference type="InterPro" id="IPR050839">
    <property type="entry name" value="Rho-assoc_Ser/Thr_Kinase"/>
</dbReference>
<dbReference type="GO" id="GO:0005737">
    <property type="term" value="C:cytoplasm"/>
    <property type="evidence" value="ECO:0007669"/>
    <property type="project" value="UniProtKB-SubCell"/>
</dbReference>
<feature type="coiled-coil region" evidence="21">
    <location>
        <begin position="929"/>
        <end position="991"/>
    </location>
</feature>
<dbReference type="PROSITE" id="PS51285">
    <property type="entry name" value="AGC_KINASE_CTER"/>
    <property type="match status" value="1"/>
</dbReference>
<dbReference type="InterPro" id="IPR011993">
    <property type="entry name" value="PH-like_dom_sf"/>
</dbReference>
<evidence type="ECO:0000259" key="25">
    <source>
        <dbReference type="PROSITE" id="PS50108"/>
    </source>
</evidence>
<evidence type="ECO:0000259" key="27">
    <source>
        <dbReference type="PROSITE" id="PS51285"/>
    </source>
</evidence>
<dbReference type="GO" id="GO:0008270">
    <property type="term" value="F:zinc ion binding"/>
    <property type="evidence" value="ECO:0007669"/>
    <property type="project" value="UniProtKB-KW"/>
</dbReference>
<dbReference type="GO" id="GO:0030027">
    <property type="term" value="C:lamellipodium"/>
    <property type="evidence" value="ECO:0007669"/>
    <property type="project" value="UniProtKB-SubCell"/>
</dbReference>
<evidence type="ECO:0000256" key="3">
    <source>
        <dbReference type="ARBA" id="ARBA00004510"/>
    </source>
</evidence>
<dbReference type="InterPro" id="IPR001180">
    <property type="entry name" value="CNH_dom"/>
</dbReference>
<dbReference type="SMART" id="SM00233">
    <property type="entry name" value="PH"/>
    <property type="match status" value="1"/>
</dbReference>
<dbReference type="STRING" id="6336.A0A0V0RYB8"/>
<name>A0A0V0RYB8_9BILA</name>
<feature type="coiled-coil region" evidence="21">
    <location>
        <begin position="730"/>
        <end position="825"/>
    </location>
</feature>
<dbReference type="CDD" id="cd05597">
    <property type="entry name" value="STKc_DMPK_like"/>
    <property type="match status" value="1"/>
</dbReference>
<evidence type="ECO:0000256" key="16">
    <source>
        <dbReference type="ARBA" id="ARBA00023054"/>
    </source>
</evidence>
<dbReference type="InterPro" id="IPR002219">
    <property type="entry name" value="PKC_DAG/PE"/>
</dbReference>
<feature type="region of interest" description="Disordered" evidence="22">
    <location>
        <begin position="1022"/>
        <end position="1053"/>
    </location>
</feature>
<dbReference type="PROSITE" id="PS50219">
    <property type="entry name" value="CNH"/>
    <property type="match status" value="1"/>
</dbReference>
<feature type="region of interest" description="Disordered" evidence="22">
    <location>
        <begin position="1069"/>
        <end position="1105"/>
    </location>
</feature>
<evidence type="ECO:0000256" key="6">
    <source>
        <dbReference type="ARBA" id="ARBA00022490"/>
    </source>
</evidence>
<dbReference type="PROSITE" id="PS50081">
    <property type="entry name" value="ZF_DAG_PE_2"/>
    <property type="match status" value="1"/>
</dbReference>
<dbReference type="Pfam" id="PF15796">
    <property type="entry name" value="KELK"/>
    <property type="match status" value="1"/>
</dbReference>
<keyword evidence="13 28" id="KW-0418">Kinase</keyword>
<keyword evidence="7" id="KW-0723">Serine/threonine-protein kinase</keyword>
<keyword evidence="15 20" id="KW-0067">ATP-binding</keyword>
<dbReference type="PROSITE" id="PS00479">
    <property type="entry name" value="ZF_DAG_PE_1"/>
    <property type="match status" value="1"/>
</dbReference>
<evidence type="ECO:0000256" key="5">
    <source>
        <dbReference type="ARBA" id="ARBA00012513"/>
    </source>
</evidence>
<reference evidence="28 29" key="1">
    <citation type="submission" date="2015-01" db="EMBL/GenBank/DDBJ databases">
        <title>Evolution of Trichinella species and genotypes.</title>
        <authorList>
            <person name="Korhonen P.K."/>
            <person name="Edoardo P."/>
            <person name="Giuseppe L.R."/>
            <person name="Gasser R.B."/>
        </authorList>
    </citation>
    <scope>NUCLEOTIDE SEQUENCE [LARGE SCALE GENOMIC DNA]</scope>
    <source>
        <strain evidence="28">ISS37</strain>
    </source>
</reference>
<keyword evidence="14" id="KW-0862">Zinc</keyword>
<proteinExistence type="inferred from homology"/>
<gene>
    <name evidence="28" type="primary">Cdc42bpb</name>
    <name evidence="28" type="ORF">T07_7423</name>
</gene>
<evidence type="ECO:0000256" key="11">
    <source>
        <dbReference type="ARBA" id="ARBA00022741"/>
    </source>
</evidence>
<dbReference type="InterPro" id="IPR014930">
    <property type="entry name" value="Myotonic_dystrophy_kinase_coil"/>
</dbReference>
<dbReference type="InterPro" id="IPR046349">
    <property type="entry name" value="C1-like_sf"/>
</dbReference>
<keyword evidence="9" id="KW-0808">Transferase</keyword>
<dbReference type="PROSITE" id="PS50011">
    <property type="entry name" value="PROTEIN_KINASE_DOM"/>
    <property type="match status" value="1"/>
</dbReference>
<keyword evidence="17" id="KW-0966">Cell projection</keyword>
<dbReference type="InterPro" id="IPR017892">
    <property type="entry name" value="Pkinase_C"/>
</dbReference>